<dbReference type="RefSeq" id="WP_197348779.1">
    <property type="nucleotide sequence ID" value="NZ_CP048882.1"/>
</dbReference>
<dbReference type="Pfam" id="PF13581">
    <property type="entry name" value="HATPase_c_2"/>
    <property type="match status" value="1"/>
</dbReference>
<dbReference type="SUPFAM" id="SSF55781">
    <property type="entry name" value="GAF domain-like"/>
    <property type="match status" value="1"/>
</dbReference>
<dbReference type="Pfam" id="PF08448">
    <property type="entry name" value="PAS_4"/>
    <property type="match status" value="1"/>
</dbReference>
<proteinExistence type="predicted"/>
<keyword evidence="1" id="KW-0378">Hydrolase</keyword>
<dbReference type="PANTHER" id="PTHR43156:SF2">
    <property type="entry name" value="STAGE II SPORULATION PROTEIN E"/>
    <property type="match status" value="1"/>
</dbReference>
<dbReference type="NCBIfam" id="TIGR00229">
    <property type="entry name" value="sensory_box"/>
    <property type="match status" value="1"/>
</dbReference>
<evidence type="ECO:0000313" key="4">
    <source>
        <dbReference type="Proteomes" id="UP000595046"/>
    </source>
</evidence>
<dbReference type="InterPro" id="IPR000014">
    <property type="entry name" value="PAS"/>
</dbReference>
<reference evidence="4" key="1">
    <citation type="submission" date="2020-02" db="EMBL/GenBank/DDBJ databases">
        <title>Streptomyces sp. ASO4wet.</title>
        <authorList>
            <person name="Risdian C."/>
            <person name="Landwehr W."/>
            <person name="Schupp P."/>
            <person name="Wink J."/>
        </authorList>
    </citation>
    <scope>NUCLEOTIDE SEQUENCE [LARGE SCALE GENOMIC DNA]</scope>
    <source>
        <strain evidence="4">ASO4wet</strain>
    </source>
</reference>
<dbReference type="CDD" id="cd00130">
    <property type="entry name" value="PAS"/>
    <property type="match status" value="1"/>
</dbReference>
<evidence type="ECO:0000256" key="1">
    <source>
        <dbReference type="ARBA" id="ARBA00022801"/>
    </source>
</evidence>
<dbReference type="SUPFAM" id="SSF81606">
    <property type="entry name" value="PP2C-like"/>
    <property type="match status" value="1"/>
</dbReference>
<protein>
    <submittedName>
        <fullName evidence="3">SpoIIE family protein phosphatase</fullName>
    </submittedName>
</protein>
<dbReference type="SUPFAM" id="SSF55874">
    <property type="entry name" value="ATPase domain of HSP90 chaperone/DNA topoisomerase II/histidine kinase"/>
    <property type="match status" value="1"/>
</dbReference>
<dbReference type="CDD" id="cd16936">
    <property type="entry name" value="HATPase_RsbW-like"/>
    <property type="match status" value="1"/>
</dbReference>
<dbReference type="InterPro" id="IPR029016">
    <property type="entry name" value="GAF-like_dom_sf"/>
</dbReference>
<dbReference type="SMART" id="SM00331">
    <property type="entry name" value="PP2C_SIG"/>
    <property type="match status" value="1"/>
</dbReference>
<dbReference type="FunFam" id="3.60.40.10:FF:000031">
    <property type="entry name" value="PAS sensor protein"/>
    <property type="match status" value="1"/>
</dbReference>
<gene>
    <name evidence="3" type="ORF">G4Z16_01470</name>
</gene>
<dbReference type="InterPro" id="IPR036457">
    <property type="entry name" value="PPM-type-like_dom_sf"/>
</dbReference>
<keyword evidence="4" id="KW-1185">Reference proteome</keyword>
<sequence>MSPSDSSAGQSRWSLPLDLTGADAGGKPWREIDWSMAGQFLNRFPVGIAVMSPDLRYLWINDALERIGGVPRAERLGKRLSDVLPGLDTEPIEGRMRKVLETGRAVTDYEYRGRTQADPDREHAYSTSFFRLDDDSGRALGVCYMVLDVTDRWRARERLALLNEAGARIGSTLDVTRTAQDMADICVPWLADFTVVDLLSPVLRGEAPSPGTPLGTRLLHRSGRATVAEDRHKARGEVGETVEFPPFSPGARSLADGTSYFCPVLEDEHNDAVAAEPPGAGTGAGLGACSLMLVPVGTRETTLGVATFIRWRPHDPFERDDLLLAEEIAARAAVYIENASQYAREHSTALALQQELLPHMLATHPTLEFASRYLPADAGAGVGGDWFDVIPLSGARVALVVGDVVGHGINAAVSMGRIRTAVRTLADMDLPPEELLAHLDDLLLKFLREEPAREKSRSQAASVLGASCLYLVYDPVLRTCAMARSGHPPPGIVTPDGSVTFPDLPPGPPLGLGGLPFESAEFELADGSVLALYTDGLIESRDRDVDSGLARLRTALSSPGLPLEEQCTAVLDSVLADRGPEDDVALLLARTHALAADQVATWDLPADPAVVTHARALASHCLDQWDLSDAAFNVELIVSELVTNAIRHASGPLRLRLIRHTALICEVYDASSTSPRLHHARTTDEGGRGLFLVAQIAERWGTRYTGEGKIIWAEYDLPTADGSDRTPGGPVQPS</sequence>
<dbReference type="Gene3D" id="3.30.450.40">
    <property type="match status" value="1"/>
</dbReference>
<dbReference type="PANTHER" id="PTHR43156">
    <property type="entry name" value="STAGE II SPORULATION PROTEIN E-RELATED"/>
    <property type="match status" value="1"/>
</dbReference>
<dbReference type="Proteomes" id="UP000595046">
    <property type="component" value="Chromosome"/>
</dbReference>
<dbReference type="PROSITE" id="PS50112">
    <property type="entry name" value="PAS"/>
    <property type="match status" value="1"/>
</dbReference>
<dbReference type="FunFam" id="3.30.565.10:FF:000028">
    <property type="entry name" value="PAS sensor protein"/>
    <property type="match status" value="1"/>
</dbReference>
<dbReference type="Gene3D" id="3.60.40.10">
    <property type="entry name" value="PPM-type phosphatase domain"/>
    <property type="match status" value="1"/>
</dbReference>
<dbReference type="InterPro" id="IPR003594">
    <property type="entry name" value="HATPase_dom"/>
</dbReference>
<accession>A0A7T1WPT2</accession>
<dbReference type="InterPro" id="IPR035965">
    <property type="entry name" value="PAS-like_dom_sf"/>
</dbReference>
<dbReference type="InterPro" id="IPR036890">
    <property type="entry name" value="HATPase_C_sf"/>
</dbReference>
<dbReference type="KEGG" id="sbat:G4Z16_01470"/>
<dbReference type="InterPro" id="IPR013656">
    <property type="entry name" value="PAS_4"/>
</dbReference>
<evidence type="ECO:0000313" key="3">
    <source>
        <dbReference type="EMBL" id="QPP05273.1"/>
    </source>
</evidence>
<name>A0A7T1WPT2_9ACTN</name>
<dbReference type="Pfam" id="PF07228">
    <property type="entry name" value="SpoIIE"/>
    <property type="match status" value="1"/>
</dbReference>
<dbReference type="FunFam" id="3.30.450.40:FF:000035">
    <property type="entry name" value="PAS sensor protein"/>
    <property type="match status" value="1"/>
</dbReference>
<dbReference type="InterPro" id="IPR052016">
    <property type="entry name" value="Bact_Sigma-Reg"/>
</dbReference>
<dbReference type="GO" id="GO:0016791">
    <property type="term" value="F:phosphatase activity"/>
    <property type="evidence" value="ECO:0007669"/>
    <property type="project" value="TreeGrafter"/>
</dbReference>
<dbReference type="Gene3D" id="3.30.565.10">
    <property type="entry name" value="Histidine kinase-like ATPase, C-terminal domain"/>
    <property type="match status" value="1"/>
</dbReference>
<feature type="domain" description="PAS" evidence="2">
    <location>
        <begin position="39"/>
        <end position="103"/>
    </location>
</feature>
<dbReference type="AlphaFoldDB" id="A0A7T1WPT2"/>
<dbReference type="Gene3D" id="3.30.450.20">
    <property type="entry name" value="PAS domain"/>
    <property type="match status" value="1"/>
</dbReference>
<dbReference type="EMBL" id="CP048882">
    <property type="protein sequence ID" value="QPP05273.1"/>
    <property type="molecule type" value="Genomic_DNA"/>
</dbReference>
<evidence type="ECO:0000259" key="2">
    <source>
        <dbReference type="PROSITE" id="PS50112"/>
    </source>
</evidence>
<dbReference type="SUPFAM" id="SSF55785">
    <property type="entry name" value="PYP-like sensor domain (PAS domain)"/>
    <property type="match status" value="1"/>
</dbReference>
<organism evidence="3 4">
    <name type="scientific">Streptomyces bathyalis</name>
    <dbReference type="NCBI Taxonomy" id="2710756"/>
    <lineage>
        <taxon>Bacteria</taxon>
        <taxon>Bacillati</taxon>
        <taxon>Actinomycetota</taxon>
        <taxon>Actinomycetes</taxon>
        <taxon>Kitasatosporales</taxon>
        <taxon>Streptomycetaceae</taxon>
        <taxon>Streptomyces</taxon>
    </lineage>
</organism>
<dbReference type="InterPro" id="IPR001932">
    <property type="entry name" value="PPM-type_phosphatase-like_dom"/>
</dbReference>